<dbReference type="AlphaFoldDB" id="Q3KK04"/>
<accession>Q3KK04</accession>
<proteinExistence type="predicted"/>
<protein>
    <submittedName>
        <fullName evidence="1">Uncharacterized protein</fullName>
    </submittedName>
</protein>
<dbReference type="HOGENOM" id="CLU_1625672_0_0_6"/>
<name>Q3KK04_PSEPF</name>
<gene>
    <name evidence="1" type="ordered locus">Pfl01_0158</name>
</gene>
<evidence type="ECO:0000313" key="2">
    <source>
        <dbReference type="Proteomes" id="UP000002704"/>
    </source>
</evidence>
<dbReference type="KEGG" id="pfo:Pfl01_0158"/>
<sequence length="163" mass="16761">MGDDLHRAHALMLVQVIGDLLQTVLAGIELDHLGAGGHALDQAVGILDPGIDEHHALPRHGYRAGGGRGIGLAMGVLAGARVVGGRCFRGIGGGMAVSLGGGVGDGGRDGAVEQHARFERHDHGRRQRPLAFGNPRLLLAPPHVAHPDSNTVVDASMKNAAIS</sequence>
<dbReference type="EMBL" id="CP000094">
    <property type="protein sequence ID" value="ABA71902.1"/>
    <property type="molecule type" value="Genomic_DNA"/>
</dbReference>
<evidence type="ECO:0000313" key="1">
    <source>
        <dbReference type="EMBL" id="ABA71902.1"/>
    </source>
</evidence>
<organism evidence="1 2">
    <name type="scientific">Pseudomonas fluorescens (strain Pf0-1)</name>
    <dbReference type="NCBI Taxonomy" id="205922"/>
    <lineage>
        <taxon>Bacteria</taxon>
        <taxon>Pseudomonadati</taxon>
        <taxon>Pseudomonadota</taxon>
        <taxon>Gammaproteobacteria</taxon>
        <taxon>Pseudomonadales</taxon>
        <taxon>Pseudomonadaceae</taxon>
        <taxon>Pseudomonas</taxon>
    </lineage>
</organism>
<dbReference type="Proteomes" id="UP000002704">
    <property type="component" value="Chromosome"/>
</dbReference>
<reference evidence="1 2" key="1">
    <citation type="journal article" date="2009" name="Genome Biol.">
        <title>Genomic and genetic analyses of diversity and plant interactions of Pseudomonas fluorescens.</title>
        <authorList>
            <person name="Silby M.W."/>
            <person name="Cerdeno-Tarraga A.M."/>
            <person name="Vernikos G.S."/>
            <person name="Giddens S.R."/>
            <person name="Jackson R.W."/>
            <person name="Preston G.M."/>
            <person name="Zhang X.X."/>
            <person name="Moon C.D."/>
            <person name="Gehrig S.M."/>
            <person name="Godfrey S.A."/>
            <person name="Knight C.G."/>
            <person name="Malone J.G."/>
            <person name="Robinson Z."/>
            <person name="Spiers A.J."/>
            <person name="Harris S."/>
            <person name="Challis G.L."/>
            <person name="Yaxley A.M."/>
            <person name="Harris D."/>
            <person name="Seeger K."/>
            <person name="Murphy L."/>
            <person name="Rutter S."/>
            <person name="Squares R."/>
            <person name="Quail M.A."/>
            <person name="Saunders E."/>
            <person name="Mavromatis K."/>
            <person name="Brettin T.S."/>
            <person name="Bentley S.D."/>
            <person name="Hothersall J."/>
            <person name="Stephens E."/>
            <person name="Thomas C.M."/>
            <person name="Parkhill J."/>
            <person name="Levy S.B."/>
            <person name="Rainey P.B."/>
            <person name="Thomson N.R."/>
        </authorList>
    </citation>
    <scope>NUCLEOTIDE SEQUENCE [LARGE SCALE GENOMIC DNA]</scope>
    <source>
        <strain evidence="1 2">Pf0-1</strain>
    </source>
</reference>